<feature type="compositionally biased region" description="Low complexity" evidence="1">
    <location>
        <begin position="110"/>
        <end position="124"/>
    </location>
</feature>
<organism evidence="2 3">
    <name type="scientific">Rangifer tarandus platyrhynchus</name>
    <name type="common">Svalbard reindeer</name>
    <dbReference type="NCBI Taxonomy" id="3082113"/>
    <lineage>
        <taxon>Eukaryota</taxon>
        <taxon>Metazoa</taxon>
        <taxon>Chordata</taxon>
        <taxon>Craniata</taxon>
        <taxon>Vertebrata</taxon>
        <taxon>Euteleostomi</taxon>
        <taxon>Mammalia</taxon>
        <taxon>Eutheria</taxon>
        <taxon>Laurasiatheria</taxon>
        <taxon>Artiodactyla</taxon>
        <taxon>Ruminantia</taxon>
        <taxon>Pecora</taxon>
        <taxon>Cervidae</taxon>
        <taxon>Odocoileinae</taxon>
        <taxon>Rangifer</taxon>
    </lineage>
</organism>
<reference evidence="2" key="1">
    <citation type="submission" date="2023-04" db="EMBL/GenBank/DDBJ databases">
        <authorList>
            <consortium name="ELIXIR-Norway"/>
        </authorList>
    </citation>
    <scope>NUCLEOTIDE SEQUENCE [LARGE SCALE GENOMIC DNA]</scope>
</reference>
<evidence type="ECO:0000313" key="2">
    <source>
        <dbReference type="EMBL" id="CAI9157768.1"/>
    </source>
</evidence>
<gene>
    <name evidence="2" type="ORF">MRATA1EN1_LOCUS6730</name>
</gene>
<protein>
    <submittedName>
        <fullName evidence="2">Uncharacterized protein</fullName>
    </submittedName>
</protein>
<dbReference type="Proteomes" id="UP001176941">
    <property type="component" value="Chromosome 16"/>
</dbReference>
<dbReference type="EMBL" id="OX459952">
    <property type="protein sequence ID" value="CAI9157768.1"/>
    <property type="molecule type" value="Genomic_DNA"/>
</dbReference>
<sequence>MSVDSSLNVWRYRVPCLLEHGTLEIPHSGTSLVVQWLRLQTSSAGGSGSIPGQGTKIPQAQVANCFSFFKERNAEISGCPTPKSESALKIPGDLCASYSLRGLQPESRLSGGAHSAVAGSSDGV</sequence>
<evidence type="ECO:0000313" key="3">
    <source>
        <dbReference type="Proteomes" id="UP001176941"/>
    </source>
</evidence>
<accession>A0ABN8Y887</accession>
<feature type="region of interest" description="Disordered" evidence="1">
    <location>
        <begin position="105"/>
        <end position="124"/>
    </location>
</feature>
<name>A0ABN8Y887_RANTA</name>
<keyword evidence="3" id="KW-1185">Reference proteome</keyword>
<evidence type="ECO:0000256" key="1">
    <source>
        <dbReference type="SAM" id="MobiDB-lite"/>
    </source>
</evidence>
<proteinExistence type="predicted"/>